<evidence type="ECO:0008006" key="3">
    <source>
        <dbReference type="Google" id="ProtNLM"/>
    </source>
</evidence>
<dbReference type="AlphaFoldDB" id="A0A9Y2EQT9"/>
<dbReference type="Proteomes" id="UP001243623">
    <property type="component" value="Chromosome"/>
</dbReference>
<organism evidence="1 2">
    <name type="scientific">Selenobaculum gibii</name>
    <dbReference type="NCBI Taxonomy" id="3054208"/>
    <lineage>
        <taxon>Bacteria</taxon>
        <taxon>Bacillati</taxon>
        <taxon>Bacillota</taxon>
        <taxon>Negativicutes</taxon>
        <taxon>Selenomonadales</taxon>
        <taxon>Selenomonadaceae</taxon>
        <taxon>Selenobaculum</taxon>
    </lineage>
</organism>
<dbReference type="SUPFAM" id="SSF53335">
    <property type="entry name" value="S-adenosyl-L-methionine-dependent methyltransferases"/>
    <property type="match status" value="1"/>
</dbReference>
<proteinExistence type="predicted"/>
<accession>A0A9Y2EQT9</accession>
<dbReference type="RefSeq" id="WP_147670161.1">
    <property type="nucleotide sequence ID" value="NZ_CP120678.1"/>
</dbReference>
<dbReference type="KEGG" id="sgbi:P3F81_10865"/>
<dbReference type="Gene3D" id="3.40.50.150">
    <property type="entry name" value="Vaccinia Virus protein VP39"/>
    <property type="match status" value="1"/>
</dbReference>
<name>A0A9Y2EQT9_9FIRM</name>
<protein>
    <recommendedName>
        <fullName evidence="3">Methyltransferase domain-containing protein</fullName>
    </recommendedName>
</protein>
<reference evidence="1" key="1">
    <citation type="submission" date="2023-03" db="EMBL/GenBank/DDBJ databases">
        <title>Selenobaculum gbiensis gen. nov. sp. nov., a new bacterium isolated from the gut microbiota of IBD patient.</title>
        <authorList>
            <person name="Yeo S."/>
            <person name="Park H."/>
            <person name="Huh C.S."/>
        </authorList>
    </citation>
    <scope>NUCLEOTIDE SEQUENCE</scope>
    <source>
        <strain evidence="1">ICN-92133</strain>
    </source>
</reference>
<sequence>MSKKCLLGYDNRGTVYDYGKYVLRKINPEYIEATKKILLVYEQVLKKSGIVPTSTWCDDGEYELKHNKYTISYPYEWTANMFKDAVLFHLHLCKQLSAKGICLKDALPNNILFNNTTPIFIDFLSLIFNEDIKNEEWLFQDVDDKNDNCIIIKRMFIPYMLIPLLIMYQKNYNKARKCLRDKCCNNKNLLTNNWDDIEKIDYQIKELRNSIYNVMEKNNIDDVYDYLIEKIQLLDVTPSQSGYLTYYNDKKENFNLKNIDNWLMKQKNIYKILLSNKYDMVMDIGSNTGWFSLLAESMGSKVVSLDIDESSIDALYLYAKENELNILPLKMSFDDLTKEFYGFDYNSDNILSNVVQSRPLFLMPIERFKVDLVLCLGLLHHLLLGEGKNISDIINILSKVTDTLVIEFVSLEDSLIKDNPDFFSNLHLYSEDNYNLECFKDKIKLYFPKITVMDSHPCTRKILLCEK</sequence>
<gene>
    <name evidence="1" type="ORF">P3F81_10865</name>
</gene>
<dbReference type="InterPro" id="IPR029063">
    <property type="entry name" value="SAM-dependent_MTases_sf"/>
</dbReference>
<dbReference type="EMBL" id="CP120678">
    <property type="protein sequence ID" value="WIW70382.1"/>
    <property type="molecule type" value="Genomic_DNA"/>
</dbReference>
<evidence type="ECO:0000313" key="1">
    <source>
        <dbReference type="EMBL" id="WIW70382.1"/>
    </source>
</evidence>
<keyword evidence="2" id="KW-1185">Reference proteome</keyword>
<evidence type="ECO:0000313" key="2">
    <source>
        <dbReference type="Proteomes" id="UP001243623"/>
    </source>
</evidence>